<sequence length="323" mass="35338">MAFSKGRLLLAVAAGAFIAATTLPSLAAVTVPAGNRNVEQPAIPGASKRRTQALKSTFEQKYEKIRDLIATDKRLKSKIRKTASMFGIDPIHIVGALVGEHTYNVDAYDHLQTYYVKAMSYAGERFRFDYKGEAVSDFVDRPEFDACKSLSNSRDTWSCRQDVWDSTFRGKTVGGKSYPNNRFNAVFFEPFYAGQTFGLGQLSPLTALTNQDLAVQVAGIKRISADNASGVYEAIMDPDSTLAYMAASIRADIDDYRTIAGFDISKNPGITATLYNIGGAKARAQALARKNGGKGGSRMPEENYYGWLVNEKEAELRSIIGSN</sequence>
<dbReference type="InterPro" id="IPR009842">
    <property type="entry name" value="DUF1402"/>
</dbReference>
<keyword evidence="3" id="KW-1185">Reference proteome</keyword>
<reference evidence="2 3" key="1">
    <citation type="journal article" date="2013" name="Int. J. Syst. Evol. Microbiol.">
        <title>Hoeflea suaedae sp. nov., an endophytic bacterium isolated from the root of the halophyte Suaeda maritima.</title>
        <authorList>
            <person name="Chung E.J."/>
            <person name="Park J.A."/>
            <person name="Pramanik P."/>
            <person name="Bibi F."/>
            <person name="Jeon C.O."/>
            <person name="Chung Y.R."/>
        </authorList>
    </citation>
    <scope>NUCLEOTIDE SEQUENCE [LARGE SCALE GENOMIC DNA]</scope>
    <source>
        <strain evidence="2 3">YC6898</strain>
    </source>
</reference>
<keyword evidence="1" id="KW-0732">Signal</keyword>
<dbReference type="EMBL" id="SMSI01000001">
    <property type="protein sequence ID" value="TDH37823.1"/>
    <property type="molecule type" value="Genomic_DNA"/>
</dbReference>
<proteinExistence type="predicted"/>
<dbReference type="Proteomes" id="UP000295131">
    <property type="component" value="Unassembled WGS sequence"/>
</dbReference>
<evidence type="ECO:0000313" key="3">
    <source>
        <dbReference type="Proteomes" id="UP000295131"/>
    </source>
</evidence>
<dbReference type="RefSeq" id="WP_133282660.1">
    <property type="nucleotide sequence ID" value="NZ_SMSI01000001.1"/>
</dbReference>
<evidence type="ECO:0000256" key="1">
    <source>
        <dbReference type="SAM" id="SignalP"/>
    </source>
</evidence>
<evidence type="ECO:0000313" key="2">
    <source>
        <dbReference type="EMBL" id="TDH37823.1"/>
    </source>
</evidence>
<protein>
    <submittedName>
        <fullName evidence="2">DUF1402 family protein</fullName>
    </submittedName>
</protein>
<gene>
    <name evidence="2" type="ORF">E2A64_01400</name>
</gene>
<comment type="caution">
    <text evidence="2">The sequence shown here is derived from an EMBL/GenBank/DDBJ whole genome shotgun (WGS) entry which is preliminary data.</text>
</comment>
<feature type="signal peptide" evidence="1">
    <location>
        <begin position="1"/>
        <end position="27"/>
    </location>
</feature>
<organism evidence="2 3">
    <name type="scientific">Pseudohoeflea suaedae</name>
    <dbReference type="NCBI Taxonomy" id="877384"/>
    <lineage>
        <taxon>Bacteria</taxon>
        <taxon>Pseudomonadati</taxon>
        <taxon>Pseudomonadota</taxon>
        <taxon>Alphaproteobacteria</taxon>
        <taxon>Hyphomicrobiales</taxon>
        <taxon>Rhizobiaceae</taxon>
        <taxon>Pseudohoeflea</taxon>
    </lineage>
</organism>
<feature type="chain" id="PRO_5020869178" evidence="1">
    <location>
        <begin position="28"/>
        <end position="323"/>
    </location>
</feature>
<accession>A0A4R5PLL5</accession>
<name>A0A4R5PLL5_9HYPH</name>
<dbReference type="Pfam" id="PF07182">
    <property type="entry name" value="DUF1402"/>
    <property type="match status" value="1"/>
</dbReference>
<dbReference type="AlphaFoldDB" id="A0A4R5PLL5"/>
<dbReference type="OrthoDB" id="7673021at2"/>